<evidence type="ECO:0000313" key="4">
    <source>
        <dbReference type="EMBL" id="CAB4223008.1"/>
    </source>
</evidence>
<dbReference type="SUPFAM" id="SSF51182">
    <property type="entry name" value="RmlC-like cupins"/>
    <property type="match status" value="1"/>
</dbReference>
<dbReference type="EMBL" id="LR796858">
    <property type="protein sequence ID" value="CAB4171117.1"/>
    <property type="molecule type" value="Genomic_DNA"/>
</dbReference>
<dbReference type="EMBL" id="LR796815">
    <property type="protein sequence ID" value="CAB4167225.1"/>
    <property type="molecule type" value="Genomic_DNA"/>
</dbReference>
<dbReference type="InterPro" id="IPR011051">
    <property type="entry name" value="RmlC_Cupin_sf"/>
</dbReference>
<gene>
    <name evidence="4" type="ORF">UFOVP1666_51</name>
    <name evidence="1" type="ORF">UFOVP867_6</name>
    <name evidence="2" type="ORF">UFOVP913_192</name>
    <name evidence="3" type="ORF">UFOVP993_48</name>
</gene>
<sequence length="155" mass="17303">MIIREFVNEELLNPPLPAGMPIDAERENRPVVSIGCISNVYIRQMHFTKAGNKNVAHTHNHDHATLLGSGSVECSVDGQKTIFKAPAMIYIIKDKLHFFTALEDNTMAYCIHALRDKDGDNDIISPESVPAGVSMYAMMQKMQPPANEPHLHEHN</sequence>
<dbReference type="EMBL" id="LR796944">
    <property type="protein sequence ID" value="CAB4176684.1"/>
    <property type="molecule type" value="Genomic_DNA"/>
</dbReference>
<protein>
    <submittedName>
        <fullName evidence="2">Uncharacterized protein</fullName>
    </submittedName>
</protein>
<evidence type="ECO:0000313" key="3">
    <source>
        <dbReference type="EMBL" id="CAB4176684.1"/>
    </source>
</evidence>
<organism evidence="2">
    <name type="scientific">uncultured Caudovirales phage</name>
    <dbReference type="NCBI Taxonomy" id="2100421"/>
    <lineage>
        <taxon>Viruses</taxon>
        <taxon>Duplodnaviria</taxon>
        <taxon>Heunggongvirae</taxon>
        <taxon>Uroviricota</taxon>
        <taxon>Caudoviricetes</taxon>
        <taxon>Peduoviridae</taxon>
        <taxon>Maltschvirus</taxon>
        <taxon>Maltschvirus maltsch</taxon>
    </lineage>
</organism>
<reference evidence="2" key="1">
    <citation type="submission" date="2020-05" db="EMBL/GenBank/DDBJ databases">
        <authorList>
            <person name="Chiriac C."/>
            <person name="Salcher M."/>
            <person name="Ghai R."/>
            <person name="Kavagutti S V."/>
        </authorList>
    </citation>
    <scope>NUCLEOTIDE SEQUENCE</scope>
</reference>
<name>A0A6J5PJ18_9CAUD</name>
<evidence type="ECO:0000313" key="2">
    <source>
        <dbReference type="EMBL" id="CAB4171117.1"/>
    </source>
</evidence>
<evidence type="ECO:0000313" key="1">
    <source>
        <dbReference type="EMBL" id="CAB4167225.1"/>
    </source>
</evidence>
<dbReference type="EMBL" id="LR797534">
    <property type="protein sequence ID" value="CAB4223008.1"/>
    <property type="molecule type" value="Genomic_DNA"/>
</dbReference>
<proteinExistence type="predicted"/>
<accession>A0A6J5PJ18</accession>
<dbReference type="Gene3D" id="2.60.120.10">
    <property type="entry name" value="Jelly Rolls"/>
    <property type="match status" value="1"/>
</dbReference>
<dbReference type="InterPro" id="IPR014710">
    <property type="entry name" value="RmlC-like_jellyroll"/>
</dbReference>